<evidence type="ECO:0000313" key="3">
    <source>
        <dbReference type="Proteomes" id="UP001149140"/>
    </source>
</evidence>
<accession>A0A9X3MY71</accession>
<dbReference type="InterPro" id="IPR018674">
    <property type="entry name" value="DUF2142_membrane"/>
</dbReference>
<feature type="transmembrane region" description="Helical" evidence="1">
    <location>
        <begin position="388"/>
        <end position="405"/>
    </location>
</feature>
<protein>
    <submittedName>
        <fullName evidence="2">DUF2142 domain-containing protein</fullName>
    </submittedName>
</protein>
<feature type="transmembrane region" description="Helical" evidence="1">
    <location>
        <begin position="362"/>
        <end position="382"/>
    </location>
</feature>
<keyword evidence="1" id="KW-0812">Transmembrane</keyword>
<keyword evidence="3" id="KW-1185">Reference proteome</keyword>
<proteinExistence type="predicted"/>
<feature type="transmembrane region" description="Helical" evidence="1">
    <location>
        <begin position="576"/>
        <end position="598"/>
    </location>
</feature>
<name>A0A9X3MY71_9ACTN</name>
<feature type="transmembrane region" description="Helical" evidence="1">
    <location>
        <begin position="452"/>
        <end position="475"/>
    </location>
</feature>
<keyword evidence="1" id="KW-0472">Membrane</keyword>
<reference evidence="2" key="1">
    <citation type="submission" date="2022-10" db="EMBL/GenBank/DDBJ databases">
        <title>The WGS of Solirubrobacter ginsenosidimutans DSM 21036.</title>
        <authorList>
            <person name="Jiang Z."/>
        </authorList>
    </citation>
    <scope>NUCLEOTIDE SEQUENCE</scope>
    <source>
        <strain evidence="2">DSM 21036</strain>
    </source>
</reference>
<evidence type="ECO:0000313" key="2">
    <source>
        <dbReference type="EMBL" id="MDA0164727.1"/>
    </source>
</evidence>
<sequence>MRAPKLVIVVGLAVIGVAVVLAGLRSERHLQGTNHLRTLVQAVPIAPGQTACQAGETVPAGTGGVRVQALAESPAFSVSVDGALRGSHAAGWAQGDVVVDLPETTATRRNVTVCVTNAGPGALALGGEAFAAPDAAQIDGTPQIGRARLDYVQARAESWWQLAPDVAKRIAGARAGLPGGGTPYVWVLLALGAIALATRWWRLRPAGAVALVATLNALAWGMIVPPFQVPDEPSHFYYAQYLGETGKLPAPGPAADVYSGDIEQALAATSFAYVAGQPLGRPNWDVDIAAPDRDRTGAGNAATASTNPPLYYVAQAAVYRASRGLGVFDRLVLMQLLSALLAGLTVLCVFVFLRELLPGSPLAWAAGALLVALMPMFGFLSAGVNNDGGLYLASAALFLLLARVLRRGLTSGRAAACGAVLGTGVLVKTQMLAFAPAVALALALAAGPKARAFAAAGAAAALPLALYGVLGATVWRRPVLDRVDVLQATSPRSGTLPDQLSYLWQEYLPKLPLMSDLVPGVQPWSLWFKGLVGRFGWLDYGFPGWAYAVALVIVAATAAAAARFGWRARRGRGRELAVFALAAAGLMLAVATVSYHAAPPFDQGRYLLPLLPLFALVPALAVRGAGPRRGPVVAASLVIAVVGFSVFAQLLTIARYYG</sequence>
<organism evidence="2 3">
    <name type="scientific">Solirubrobacter ginsenosidimutans</name>
    <dbReference type="NCBI Taxonomy" id="490573"/>
    <lineage>
        <taxon>Bacteria</taxon>
        <taxon>Bacillati</taxon>
        <taxon>Actinomycetota</taxon>
        <taxon>Thermoleophilia</taxon>
        <taxon>Solirubrobacterales</taxon>
        <taxon>Solirubrobacteraceae</taxon>
        <taxon>Solirubrobacter</taxon>
    </lineage>
</organism>
<feature type="transmembrane region" description="Helical" evidence="1">
    <location>
        <begin position="208"/>
        <end position="227"/>
    </location>
</feature>
<feature type="transmembrane region" description="Helical" evidence="1">
    <location>
        <begin position="604"/>
        <end position="622"/>
    </location>
</feature>
<comment type="caution">
    <text evidence="2">The sequence shown here is derived from an EMBL/GenBank/DDBJ whole genome shotgun (WGS) entry which is preliminary data.</text>
</comment>
<feature type="transmembrane region" description="Helical" evidence="1">
    <location>
        <begin position="634"/>
        <end position="657"/>
    </location>
</feature>
<feature type="transmembrane region" description="Helical" evidence="1">
    <location>
        <begin position="544"/>
        <end position="564"/>
    </location>
</feature>
<feature type="transmembrane region" description="Helical" evidence="1">
    <location>
        <begin position="332"/>
        <end position="353"/>
    </location>
</feature>
<dbReference type="Proteomes" id="UP001149140">
    <property type="component" value="Unassembled WGS sequence"/>
</dbReference>
<dbReference type="AlphaFoldDB" id="A0A9X3MY71"/>
<evidence type="ECO:0000256" key="1">
    <source>
        <dbReference type="SAM" id="Phobius"/>
    </source>
</evidence>
<gene>
    <name evidence="2" type="ORF">OM076_30950</name>
</gene>
<dbReference type="EMBL" id="JAPDOD010000037">
    <property type="protein sequence ID" value="MDA0164727.1"/>
    <property type="molecule type" value="Genomic_DNA"/>
</dbReference>
<dbReference type="RefSeq" id="WP_270043978.1">
    <property type="nucleotide sequence ID" value="NZ_JAPDOD010000037.1"/>
</dbReference>
<feature type="transmembrane region" description="Helical" evidence="1">
    <location>
        <begin position="184"/>
        <end position="201"/>
    </location>
</feature>
<keyword evidence="1" id="KW-1133">Transmembrane helix</keyword>
<dbReference type="Pfam" id="PF09913">
    <property type="entry name" value="DUF2142"/>
    <property type="match status" value="1"/>
</dbReference>